<dbReference type="EMBL" id="BSNS01000023">
    <property type="protein sequence ID" value="GLQ57260.1"/>
    <property type="molecule type" value="Genomic_DNA"/>
</dbReference>
<keyword evidence="3" id="KW-1185">Reference proteome</keyword>
<reference evidence="3" key="1">
    <citation type="journal article" date="2019" name="Int. J. Syst. Evol. Microbiol.">
        <title>The Global Catalogue of Microorganisms (GCM) 10K type strain sequencing project: providing services to taxonomists for standard genome sequencing and annotation.</title>
        <authorList>
            <consortium name="The Broad Institute Genomics Platform"/>
            <consortium name="The Broad Institute Genome Sequencing Center for Infectious Disease"/>
            <person name="Wu L."/>
            <person name="Ma J."/>
        </authorList>
    </citation>
    <scope>NUCLEOTIDE SEQUENCE [LARGE SCALE GENOMIC DNA]</scope>
    <source>
        <strain evidence="3">NBRC 112416</strain>
    </source>
</reference>
<evidence type="ECO:0000313" key="3">
    <source>
        <dbReference type="Proteomes" id="UP001156691"/>
    </source>
</evidence>
<keyword evidence="1" id="KW-0472">Membrane</keyword>
<proteinExistence type="predicted"/>
<sequence>MNIPAWTKPALYGAVSGAVLLAIVGFMWGGWVTAGSAQDLATKKSAADVVVALTPYCVERSRTDPARVTVLAELEAARSTAKRAVIEKAGWATPLGSESPNRALATACITALEAA</sequence>
<keyword evidence="1" id="KW-1133">Transmembrane helix</keyword>
<organism evidence="2 3">
    <name type="scientific">Devosia nitrariae</name>
    <dbReference type="NCBI Taxonomy" id="2071872"/>
    <lineage>
        <taxon>Bacteria</taxon>
        <taxon>Pseudomonadati</taxon>
        <taxon>Pseudomonadota</taxon>
        <taxon>Alphaproteobacteria</taxon>
        <taxon>Hyphomicrobiales</taxon>
        <taxon>Devosiaceae</taxon>
        <taxon>Devosia</taxon>
    </lineage>
</organism>
<dbReference type="RefSeq" id="WP_284342650.1">
    <property type="nucleotide sequence ID" value="NZ_BSNS01000023.1"/>
</dbReference>
<evidence type="ECO:0000313" key="2">
    <source>
        <dbReference type="EMBL" id="GLQ57260.1"/>
    </source>
</evidence>
<protein>
    <submittedName>
        <fullName evidence="2">Uncharacterized protein</fullName>
    </submittedName>
</protein>
<gene>
    <name evidence="2" type="ORF">GCM10010862_45190</name>
</gene>
<comment type="caution">
    <text evidence="2">The sequence shown here is derived from an EMBL/GenBank/DDBJ whole genome shotgun (WGS) entry which is preliminary data.</text>
</comment>
<evidence type="ECO:0000256" key="1">
    <source>
        <dbReference type="SAM" id="Phobius"/>
    </source>
</evidence>
<dbReference type="Proteomes" id="UP001156691">
    <property type="component" value="Unassembled WGS sequence"/>
</dbReference>
<name>A0ABQ5WAW3_9HYPH</name>
<accession>A0ABQ5WAW3</accession>
<keyword evidence="1" id="KW-0812">Transmembrane</keyword>
<feature type="transmembrane region" description="Helical" evidence="1">
    <location>
        <begin position="12"/>
        <end position="34"/>
    </location>
</feature>